<evidence type="ECO:0000313" key="2">
    <source>
        <dbReference type="Proteomes" id="UP000544090"/>
    </source>
</evidence>
<dbReference type="Proteomes" id="UP000544090">
    <property type="component" value="Unassembled WGS sequence"/>
</dbReference>
<proteinExistence type="predicted"/>
<sequence length="78" mass="8920">MAGKTGFLQRFMQMTEKTRNVWGPADRSDFDSPVVHKHDEYESASEAELAEFEIERDEEGHTYAIRKRHDTGMETAGG</sequence>
<keyword evidence="2" id="KW-1185">Reference proteome</keyword>
<organism evidence="1 2">
    <name type="scientific">Arthrobacter mobilis</name>
    <dbReference type="NCBI Taxonomy" id="2724944"/>
    <lineage>
        <taxon>Bacteria</taxon>
        <taxon>Bacillati</taxon>
        <taxon>Actinomycetota</taxon>
        <taxon>Actinomycetes</taxon>
        <taxon>Micrococcales</taxon>
        <taxon>Micrococcaceae</taxon>
        <taxon>Arthrobacter</taxon>
    </lineage>
</organism>
<gene>
    <name evidence="1" type="ORF">HGG74_07200</name>
</gene>
<reference evidence="1 2" key="1">
    <citation type="submission" date="2020-04" db="EMBL/GenBank/DDBJ databases">
        <title>Arthrobacter sp. nov.</title>
        <authorList>
            <person name="Liu S."/>
        </authorList>
    </citation>
    <scope>NUCLEOTIDE SEQUENCE [LARGE SCALE GENOMIC DNA]</scope>
    <source>
        <strain evidence="1 2">E918</strain>
    </source>
</reference>
<dbReference type="EMBL" id="JAAZSQ010000005">
    <property type="protein sequence ID" value="NKX54336.1"/>
    <property type="molecule type" value="Genomic_DNA"/>
</dbReference>
<accession>A0A7X6HE58</accession>
<dbReference type="RefSeq" id="WP_168485687.1">
    <property type="nucleotide sequence ID" value="NZ_JAAZSQ010000005.1"/>
</dbReference>
<protein>
    <submittedName>
        <fullName evidence="1">Uncharacterized protein</fullName>
    </submittedName>
</protein>
<comment type="caution">
    <text evidence="1">The sequence shown here is derived from an EMBL/GenBank/DDBJ whole genome shotgun (WGS) entry which is preliminary data.</text>
</comment>
<dbReference type="AlphaFoldDB" id="A0A7X6HE58"/>
<evidence type="ECO:0000313" key="1">
    <source>
        <dbReference type="EMBL" id="NKX54336.1"/>
    </source>
</evidence>
<name>A0A7X6HE58_9MICC</name>